<dbReference type="Pfam" id="PF04603">
    <property type="entry name" value="Mog1"/>
    <property type="match status" value="1"/>
</dbReference>
<keyword evidence="5" id="KW-1185">Reference proteome</keyword>
<evidence type="ECO:0000256" key="2">
    <source>
        <dbReference type="ARBA" id="ARBA00022448"/>
    </source>
</evidence>
<evidence type="ECO:0000313" key="4">
    <source>
        <dbReference type="EMBL" id="KZZ93398.1"/>
    </source>
</evidence>
<sequence length="197" mass="21700">MPAYLGTSLYGGAIVCDLPENFADVSKLRQVPDTQEVWIDKDGFTSIIFDITDRVGAAGRGPEIDGRAMTTHLEDMVGTDIDTVKIWNTAETEFTRLESKAPAYTLIATQTPRAGIARGSASAPDFTAIIITLLRLERHNTDILITINVPHIKGEYDEEEVDLELGKQGKLIGDAVEYSARIWKSLKIKDWGLFGES</sequence>
<protein>
    <submittedName>
        <fullName evidence="4">Ran-interacting protein Mog1</fullName>
    </submittedName>
</protein>
<reference evidence="4 5" key="1">
    <citation type="journal article" date="2016" name="Genome Biol. Evol.">
        <title>Divergent and convergent evolution of fungal pathogenicity.</title>
        <authorList>
            <person name="Shang Y."/>
            <person name="Xiao G."/>
            <person name="Zheng P."/>
            <person name="Cen K."/>
            <person name="Zhan S."/>
            <person name="Wang C."/>
        </authorList>
    </citation>
    <scope>NUCLEOTIDE SEQUENCE [LARGE SCALE GENOMIC DNA]</scope>
    <source>
        <strain evidence="4 5">RCEF 2490</strain>
    </source>
</reference>
<evidence type="ECO:0000256" key="1">
    <source>
        <dbReference type="ARBA" id="ARBA00010307"/>
    </source>
</evidence>
<dbReference type="EMBL" id="AZGY01000013">
    <property type="protein sequence ID" value="KZZ93398.1"/>
    <property type="molecule type" value="Genomic_DNA"/>
</dbReference>
<evidence type="ECO:0000313" key="5">
    <source>
        <dbReference type="Proteomes" id="UP000078544"/>
    </source>
</evidence>
<dbReference type="Gene3D" id="3.40.1000.10">
    <property type="entry name" value="Mog1/PsbP, alpha/beta/alpha sandwich"/>
    <property type="match status" value="1"/>
</dbReference>
<comment type="similarity">
    <text evidence="1">Belongs to the MOG1 family.</text>
</comment>
<keyword evidence="3" id="KW-0653">Protein transport</keyword>
<dbReference type="OrthoDB" id="10255285at2759"/>
<dbReference type="Proteomes" id="UP000078544">
    <property type="component" value="Unassembled WGS sequence"/>
</dbReference>
<dbReference type="AlphaFoldDB" id="A0A168A2Y3"/>
<dbReference type="SUPFAM" id="SSF55724">
    <property type="entry name" value="Mog1p/PsbP-like"/>
    <property type="match status" value="1"/>
</dbReference>
<dbReference type="STRING" id="1081109.A0A168A2Y3"/>
<organism evidence="4 5">
    <name type="scientific">Moelleriella libera RCEF 2490</name>
    <dbReference type="NCBI Taxonomy" id="1081109"/>
    <lineage>
        <taxon>Eukaryota</taxon>
        <taxon>Fungi</taxon>
        <taxon>Dikarya</taxon>
        <taxon>Ascomycota</taxon>
        <taxon>Pezizomycotina</taxon>
        <taxon>Sordariomycetes</taxon>
        <taxon>Hypocreomycetidae</taxon>
        <taxon>Hypocreales</taxon>
        <taxon>Clavicipitaceae</taxon>
        <taxon>Moelleriella</taxon>
    </lineage>
</organism>
<dbReference type="PANTHER" id="PTHR15837">
    <property type="entry name" value="RAN GUANINE NUCLEOTIDE RELEASE FACTOR"/>
    <property type="match status" value="1"/>
</dbReference>
<dbReference type="PANTHER" id="PTHR15837:SF0">
    <property type="entry name" value="RAN GUANINE NUCLEOTIDE RELEASE FACTOR"/>
    <property type="match status" value="1"/>
</dbReference>
<dbReference type="InterPro" id="IPR016123">
    <property type="entry name" value="Mog1/PsbP_a/b/a-sand"/>
</dbReference>
<name>A0A168A2Y3_9HYPO</name>
<comment type="caution">
    <text evidence="4">The sequence shown here is derived from an EMBL/GenBank/DDBJ whole genome shotgun (WGS) entry which is preliminary data.</text>
</comment>
<dbReference type="InterPro" id="IPR007681">
    <property type="entry name" value="Mog1"/>
</dbReference>
<accession>A0A168A2Y3</accession>
<proteinExistence type="inferred from homology"/>
<dbReference type="GO" id="GO:0005634">
    <property type="term" value="C:nucleus"/>
    <property type="evidence" value="ECO:0007669"/>
    <property type="project" value="TreeGrafter"/>
</dbReference>
<keyword evidence="2" id="KW-0813">Transport</keyword>
<evidence type="ECO:0000256" key="3">
    <source>
        <dbReference type="ARBA" id="ARBA00022927"/>
    </source>
</evidence>
<dbReference type="GO" id="GO:0006606">
    <property type="term" value="P:protein import into nucleus"/>
    <property type="evidence" value="ECO:0007669"/>
    <property type="project" value="TreeGrafter"/>
</dbReference>
<gene>
    <name evidence="4" type="ORF">AAL_05783</name>
</gene>
<dbReference type="GO" id="GO:0005085">
    <property type="term" value="F:guanyl-nucleotide exchange factor activity"/>
    <property type="evidence" value="ECO:0007669"/>
    <property type="project" value="TreeGrafter"/>
</dbReference>
<dbReference type="GO" id="GO:0031267">
    <property type="term" value="F:small GTPase binding"/>
    <property type="evidence" value="ECO:0007669"/>
    <property type="project" value="TreeGrafter"/>
</dbReference>